<reference evidence="3" key="1">
    <citation type="submission" date="2006-12" db="EMBL/GenBank/DDBJ databases">
        <title>Complete sequence of chromosome 1 of Verminephrobacter eiseniae EF01-2.</title>
        <authorList>
            <person name="Copeland A."/>
            <person name="Lucas S."/>
            <person name="Lapidus A."/>
            <person name="Barry K."/>
            <person name="Detter J.C."/>
            <person name="Glavina del Rio T."/>
            <person name="Dalin E."/>
            <person name="Tice H."/>
            <person name="Pitluck S."/>
            <person name="Chertkov O."/>
            <person name="Brettin T."/>
            <person name="Bruce D."/>
            <person name="Han C."/>
            <person name="Tapia R."/>
            <person name="Gilna P."/>
            <person name="Schmutz J."/>
            <person name="Larimer F."/>
            <person name="Land M."/>
            <person name="Hauser L."/>
            <person name="Kyrpides N."/>
            <person name="Kim E."/>
            <person name="Stahl D."/>
            <person name="Richardson P."/>
        </authorList>
    </citation>
    <scope>NUCLEOTIDE SEQUENCE [LARGE SCALE GENOMIC DNA]</scope>
    <source>
        <strain evidence="3">EF01-2</strain>
    </source>
</reference>
<dbReference type="InterPro" id="IPR027417">
    <property type="entry name" value="P-loop_NTPase"/>
</dbReference>
<organism evidence="2 3">
    <name type="scientific">Verminephrobacter eiseniae (strain EF01-2)</name>
    <dbReference type="NCBI Taxonomy" id="391735"/>
    <lineage>
        <taxon>Bacteria</taxon>
        <taxon>Pseudomonadati</taxon>
        <taxon>Pseudomonadota</taxon>
        <taxon>Betaproteobacteria</taxon>
        <taxon>Burkholderiales</taxon>
        <taxon>Comamonadaceae</taxon>
        <taxon>Verminephrobacter</taxon>
    </lineage>
</organism>
<evidence type="ECO:0000313" key="3">
    <source>
        <dbReference type="Proteomes" id="UP000000374"/>
    </source>
</evidence>
<evidence type="ECO:0000256" key="1">
    <source>
        <dbReference type="SAM" id="MobiDB-lite"/>
    </source>
</evidence>
<dbReference type="KEGG" id="vei:Veis_3689"/>
<name>A1WP48_VEREI</name>
<dbReference type="HOGENOM" id="CLU_240284_0_0_4"/>
<proteinExistence type="predicted"/>
<keyword evidence="3" id="KW-1185">Reference proteome</keyword>
<protein>
    <recommendedName>
        <fullName evidence="4">AAA+ ATPase domain-containing protein</fullName>
    </recommendedName>
</protein>
<dbReference type="EMBL" id="CP000542">
    <property type="protein sequence ID" value="ABM59405.1"/>
    <property type="molecule type" value="Genomic_DNA"/>
</dbReference>
<evidence type="ECO:0000313" key="2">
    <source>
        <dbReference type="EMBL" id="ABM59405.1"/>
    </source>
</evidence>
<accession>A1WP48</accession>
<sequence>MNKPDSEGDPLAPTGDRQGTSTASSGPAGAHFEGQVAAFYLLAMLSGAQACGLPGATIKRVALQQANIGHPLDDVIVHATDGSGKPAVLAIQVKRTISFSPCDTVFQEVVGQIVETVGQPDFWSMQYEMAIATARSSRKIDGPYQDVLTRARQIGDATTFMAQIKLAGAANADMRAFVKTFQKHLKDKGSPHDEETIWKLLRRLQILTFNFTAPGSAIKELARERALHTLHADDASRVDALWGNLVELVISVATNGGDKTRTTLLESLRGFRFVGDRRHANARAALAEIACSALADIDNRVGKVVLARHERVAAVHEARGCGRYVEIRGDAGVGKSGVLRQVAESLQTEGQILVFSPGRCIPRGWSAMRAQIGFDGTLRELLVELASDGGAVVFLDNLDSFSDEERLTVKDILREAAKVPGVSILSTARTDFGVDERSWLPDEALELLGRTSPISIDELSNAEVEQLRTNDPALIPLLGDNHPARKITRNLFRLARLASQKATDSWPRTEVEMANQWWATADGQSDGWRDRARLLRNLAQQALVDSDILDVSAQPAQSIEALVDSGTLRKLPVDRVSFRHDVLREWAIACTLHEDASLIDELDLKRSATAVLARGMELAARMAIERAADGIAWRNLLNRLSGEGIHKSWRRAVLLALARSEAADAILPLVQPVLFADHALLLCELIRTVMVVDVVPASKAFAAAGVDPAFIPLIPSDMILPRGPAWIALILWLLNVGDGVPGEAIPEVVDLYKIFSFAVGSHGLMTITPPMTRQLYRWLRLMEPRSALPEPSEGPKFWKNLGNDQVQSLQSALRSSFFAFARTTPDLAAEYLQAVARSEHNDDLVRSILTMSGTLAQAAPAELARLTEQWLIQKPRPRHRRSGYERVEAFTFVDHEFLPASPAQGPFFELLVNSPKDGLALIHQLVGHAIAHDSQGRDAETNVITLVYPDSVRIFPWTETYRWSRGSYNTITSALMALEAWAHRRIAADEPFETVLNDVLGPPGSCAAYLLVAVDLIISHWPKSEASATEFLGCPELLSLDHTRHAYDRRPDLSGLPPEPQGAVSAAELKKRVSRRTTLSGLIRHYASTAPEQRNKLTSLLRDAADRLGPVGTQANFSDPEFMVRHALNFADPANWHEDDAEHEDGSTVSARQYISPASEQNHLQALKNAAADKRSDLEMQCAITLAIDDPSRFSSEQRLAAVAWASGPTPEVTSTTEDDGDDSLSRMRRVAVLAAAMITIRDGDENLRTQYGEWACAQLKDALKSNNDDIALQIRGGLRSSPIAIAYAGLCYALARQKTSDGVRALLEVAAVGRHAAAHGFGVAVDALHAVDERLPCSLLRCALRTCIAPVRKRSLSDEEKSAHAARRKAAAMAAIDAEMAWLEGTGPEPQWPTFPKKRAQQVYHQMAALWLRQVQTLGDAAKCPWLRDVFITYISWTIEANGGELCDEEEANNPPAEWNDVFFALAARCVVRLTSTEVSNLVIEPIAALPDQNFFDVLACFLRSVDEVYFWGCDVQTSVAVEIRSALADRMLASREWKYLSGSRDLRIERHIGSAIATLFFNSHHSLQGTKCYLRQKGVERIAPFLPILDRLAQSGPSPFIALVLLNLLEVAPRAEHLGLIVQTGKTWLDTYPDFRLFWIDHEIGKRWCEITKRIYIQDSAAARTDTATYSDIGNIVAELIHLGVPEAGQLEELLSSSQK</sequence>
<feature type="region of interest" description="Disordered" evidence="1">
    <location>
        <begin position="1"/>
        <end position="27"/>
    </location>
</feature>
<dbReference type="OrthoDB" id="7591734at2"/>
<gene>
    <name evidence="2" type="ordered locus">Veis_3689</name>
</gene>
<evidence type="ECO:0008006" key="4">
    <source>
        <dbReference type="Google" id="ProtNLM"/>
    </source>
</evidence>
<dbReference type="Proteomes" id="UP000000374">
    <property type="component" value="Chromosome"/>
</dbReference>
<dbReference type="eggNOG" id="COG0714">
    <property type="taxonomic scope" value="Bacteria"/>
</dbReference>
<dbReference type="SUPFAM" id="SSF52540">
    <property type="entry name" value="P-loop containing nucleoside triphosphate hydrolases"/>
    <property type="match status" value="1"/>
</dbReference>